<evidence type="ECO:0000256" key="6">
    <source>
        <dbReference type="ARBA" id="ARBA00022853"/>
    </source>
</evidence>
<sequence length="452" mass="50363">MDNHSCTVVTTRHSGGSYLNSVELMNGCLSVAHSNCFIPSTLGGPVEDENGINTEQLKRNLDLAADVYISSVNGAPCCGTTVQLCKGNRRDCAQKLLGRRQKLLTFLHGKVIEKQKLLKDEPDIFHYFRKVWDVCNNHMVQSIPKQYAFMLLPCFKDGCIHPLCKTGKPAIEPHCTWFPNGPPLSYFPLPIPDVDRPWGGDCTSCSGFCAGHYKKPEDAWKSYQEKSKTICQIKPPLVTLLERFDESVKKGFDLLGDENRINELAKQMLLTPNEVKMWLKHLKAIKLRRKEGAKKAAATRAAKKALHAKNNSATPANDRESSAANCPCGLPDNEDNMIACENPKCDVEWYHISCVGLDELGNTDLENLEWYCPACDHEDLCISMLTDNESSNDSDKEDSCHCGRPNSVEEMIGCDGDDCEIKWYHFSCAGLTAETVPDGQWLCPMCSNMLTS</sequence>
<evidence type="ECO:0000256" key="5">
    <source>
        <dbReference type="ARBA" id="ARBA00022833"/>
    </source>
</evidence>
<proteinExistence type="inferred from homology"/>
<keyword evidence="6" id="KW-0156">Chromatin regulator</keyword>
<dbReference type="PANTHER" id="PTHR10333:SF42">
    <property type="entry name" value="INHIBITOR OF GROWTH PROTEIN 5"/>
    <property type="match status" value="1"/>
</dbReference>
<dbReference type="Pfam" id="PF00628">
    <property type="entry name" value="PHD"/>
    <property type="match status" value="2"/>
</dbReference>
<dbReference type="InterPro" id="IPR019787">
    <property type="entry name" value="Znf_PHD-finger"/>
</dbReference>
<evidence type="ECO:0000256" key="7">
    <source>
        <dbReference type="ARBA" id="ARBA00023242"/>
    </source>
</evidence>
<evidence type="ECO:0000256" key="4">
    <source>
        <dbReference type="ARBA" id="ARBA00022771"/>
    </source>
</evidence>
<name>A0A7D9K5B0_PARCT</name>
<evidence type="ECO:0000256" key="1">
    <source>
        <dbReference type="ARBA" id="ARBA00004123"/>
    </source>
</evidence>
<comment type="caution">
    <text evidence="8">The sequence shown here is derived from an EMBL/GenBank/DDBJ whole genome shotgun (WGS) entry which is preliminary data.</text>
</comment>
<keyword evidence="7" id="KW-0539">Nucleus</keyword>
<protein>
    <submittedName>
        <fullName evidence="8">Chromatin modification-related YNG2</fullName>
    </submittedName>
</protein>
<evidence type="ECO:0000313" key="8">
    <source>
        <dbReference type="EMBL" id="CAB4041217.1"/>
    </source>
</evidence>
<dbReference type="GO" id="GO:0006355">
    <property type="term" value="P:regulation of DNA-templated transcription"/>
    <property type="evidence" value="ECO:0007669"/>
    <property type="project" value="TreeGrafter"/>
</dbReference>
<dbReference type="SUPFAM" id="SSF57903">
    <property type="entry name" value="FYVE/PHD zinc finger"/>
    <property type="match status" value="2"/>
</dbReference>
<dbReference type="InterPro" id="IPR013083">
    <property type="entry name" value="Znf_RING/FYVE/PHD"/>
</dbReference>
<keyword evidence="3" id="KW-0479">Metal-binding</keyword>
<dbReference type="PROSITE" id="PS50016">
    <property type="entry name" value="ZF_PHD_2"/>
    <property type="match status" value="1"/>
</dbReference>
<gene>
    <name evidence="8" type="ORF">PACLA_8A071215</name>
</gene>
<dbReference type="InterPro" id="IPR011011">
    <property type="entry name" value="Znf_FYVE_PHD"/>
</dbReference>
<comment type="similarity">
    <text evidence="2">Belongs to the ING family.</text>
</comment>
<reference evidence="8" key="1">
    <citation type="submission" date="2020-04" db="EMBL/GenBank/DDBJ databases">
        <authorList>
            <person name="Alioto T."/>
            <person name="Alioto T."/>
            <person name="Gomez Garrido J."/>
        </authorList>
    </citation>
    <scope>NUCLEOTIDE SEQUENCE</scope>
    <source>
        <strain evidence="8">A484AB</strain>
    </source>
</reference>
<keyword evidence="9" id="KW-1185">Reference proteome</keyword>
<evidence type="ECO:0000256" key="2">
    <source>
        <dbReference type="ARBA" id="ARBA00010210"/>
    </source>
</evidence>
<keyword evidence="5" id="KW-0862">Zinc</keyword>
<keyword evidence="4" id="KW-0863">Zinc-finger</keyword>
<dbReference type="PANTHER" id="PTHR10333">
    <property type="entry name" value="INHIBITOR OF GROWTH PROTEIN"/>
    <property type="match status" value="1"/>
</dbReference>
<dbReference type="Gene3D" id="3.30.40.10">
    <property type="entry name" value="Zinc/RING finger domain, C3HC4 (zinc finger)"/>
    <property type="match status" value="2"/>
</dbReference>
<dbReference type="GO" id="GO:0008270">
    <property type="term" value="F:zinc ion binding"/>
    <property type="evidence" value="ECO:0007669"/>
    <property type="project" value="UniProtKB-KW"/>
</dbReference>
<comment type="subcellular location">
    <subcellularLocation>
        <location evidence="1">Nucleus</location>
    </subcellularLocation>
</comment>
<dbReference type="Proteomes" id="UP001152795">
    <property type="component" value="Unassembled WGS sequence"/>
</dbReference>
<dbReference type="OrthoDB" id="5411773at2759"/>
<dbReference type="GO" id="GO:0006325">
    <property type="term" value="P:chromatin organization"/>
    <property type="evidence" value="ECO:0007669"/>
    <property type="project" value="UniProtKB-KW"/>
</dbReference>
<dbReference type="GO" id="GO:0005634">
    <property type="term" value="C:nucleus"/>
    <property type="evidence" value="ECO:0007669"/>
    <property type="project" value="UniProtKB-SubCell"/>
</dbReference>
<evidence type="ECO:0000313" key="9">
    <source>
        <dbReference type="Proteomes" id="UP001152795"/>
    </source>
</evidence>
<accession>A0A7D9K5B0</accession>
<evidence type="ECO:0000256" key="3">
    <source>
        <dbReference type="ARBA" id="ARBA00022723"/>
    </source>
</evidence>
<dbReference type="EMBL" id="CACRXK020027962">
    <property type="protein sequence ID" value="CAB4041217.1"/>
    <property type="molecule type" value="Genomic_DNA"/>
</dbReference>
<dbReference type="InterPro" id="IPR028651">
    <property type="entry name" value="ING_fam"/>
</dbReference>
<dbReference type="SMART" id="SM00249">
    <property type="entry name" value="PHD"/>
    <property type="match status" value="2"/>
</dbReference>
<organism evidence="8 9">
    <name type="scientific">Paramuricea clavata</name>
    <name type="common">Red gorgonian</name>
    <name type="synonym">Violescent sea-whip</name>
    <dbReference type="NCBI Taxonomy" id="317549"/>
    <lineage>
        <taxon>Eukaryota</taxon>
        <taxon>Metazoa</taxon>
        <taxon>Cnidaria</taxon>
        <taxon>Anthozoa</taxon>
        <taxon>Octocorallia</taxon>
        <taxon>Malacalcyonacea</taxon>
        <taxon>Plexauridae</taxon>
        <taxon>Paramuricea</taxon>
    </lineage>
</organism>
<dbReference type="InterPro" id="IPR001965">
    <property type="entry name" value="Znf_PHD"/>
</dbReference>
<dbReference type="AlphaFoldDB" id="A0A7D9K5B0"/>